<gene>
    <name evidence="5" type="ORF">DNTS_016028</name>
</gene>
<evidence type="ECO:0000313" key="6">
    <source>
        <dbReference type="Proteomes" id="UP000316079"/>
    </source>
</evidence>
<name>A0A553QZH1_9TELE</name>
<dbReference type="AlphaFoldDB" id="A0A553QZH1"/>
<protein>
    <recommendedName>
        <fullName evidence="4">PAP-associated domain-containing protein</fullName>
    </recommendedName>
</protein>
<dbReference type="GO" id="GO:0016607">
    <property type="term" value="C:nuclear speck"/>
    <property type="evidence" value="ECO:0007669"/>
    <property type="project" value="TreeGrafter"/>
</dbReference>
<dbReference type="SUPFAM" id="SSF81631">
    <property type="entry name" value="PAP/OAS1 substrate-binding domain"/>
    <property type="match status" value="1"/>
</dbReference>
<dbReference type="OrthoDB" id="2274644at2759"/>
<dbReference type="STRING" id="623744.A0A553QZH1"/>
<dbReference type="PANTHER" id="PTHR12271">
    <property type="entry name" value="POLY A POLYMERASE CID PAP -RELATED"/>
    <property type="match status" value="1"/>
</dbReference>
<keyword evidence="3" id="KW-0460">Magnesium</keyword>
<dbReference type="GO" id="GO:0046872">
    <property type="term" value="F:metal ion binding"/>
    <property type="evidence" value="ECO:0007669"/>
    <property type="project" value="UniProtKB-KW"/>
</dbReference>
<evidence type="ECO:0000256" key="3">
    <source>
        <dbReference type="ARBA" id="ARBA00022842"/>
    </source>
</evidence>
<proteinExistence type="predicted"/>
<evidence type="ECO:0000313" key="5">
    <source>
        <dbReference type="EMBL" id="TRY95355.1"/>
    </source>
</evidence>
<dbReference type="Proteomes" id="UP000316079">
    <property type="component" value="Unassembled WGS sequence"/>
</dbReference>
<organism evidence="5 6">
    <name type="scientific">Danionella cerebrum</name>
    <dbReference type="NCBI Taxonomy" id="2873325"/>
    <lineage>
        <taxon>Eukaryota</taxon>
        <taxon>Metazoa</taxon>
        <taxon>Chordata</taxon>
        <taxon>Craniata</taxon>
        <taxon>Vertebrata</taxon>
        <taxon>Euteleostomi</taxon>
        <taxon>Actinopterygii</taxon>
        <taxon>Neopterygii</taxon>
        <taxon>Teleostei</taxon>
        <taxon>Ostariophysi</taxon>
        <taxon>Cypriniformes</taxon>
        <taxon>Danionidae</taxon>
        <taxon>Danioninae</taxon>
        <taxon>Danionella</taxon>
    </lineage>
</organism>
<evidence type="ECO:0000256" key="2">
    <source>
        <dbReference type="ARBA" id="ARBA00022723"/>
    </source>
</evidence>
<keyword evidence="1" id="KW-0808">Transferase</keyword>
<comment type="caution">
    <text evidence="5">The sequence shown here is derived from an EMBL/GenBank/DDBJ whole genome shotgun (WGS) entry which is preliminary data.</text>
</comment>
<evidence type="ECO:0000256" key="1">
    <source>
        <dbReference type="ARBA" id="ARBA00022679"/>
    </source>
</evidence>
<dbReference type="GO" id="GO:0031123">
    <property type="term" value="P:RNA 3'-end processing"/>
    <property type="evidence" value="ECO:0007669"/>
    <property type="project" value="TreeGrafter"/>
</dbReference>
<evidence type="ECO:0000259" key="4">
    <source>
        <dbReference type="Pfam" id="PF03828"/>
    </source>
</evidence>
<reference evidence="5 6" key="1">
    <citation type="journal article" date="2019" name="Sci. Data">
        <title>Hybrid genome assembly and annotation of Danionella translucida.</title>
        <authorList>
            <person name="Kadobianskyi M."/>
            <person name="Schulze L."/>
            <person name="Schuelke M."/>
            <person name="Judkewitz B."/>
        </authorList>
    </citation>
    <scope>NUCLEOTIDE SEQUENCE [LARGE SCALE GENOMIC DNA]</scope>
    <source>
        <strain evidence="5 6">Bolton</strain>
    </source>
</reference>
<keyword evidence="2" id="KW-0479">Metal-binding</keyword>
<dbReference type="GO" id="GO:1990817">
    <property type="term" value="F:poly(A) RNA polymerase activity"/>
    <property type="evidence" value="ECO:0007669"/>
    <property type="project" value="TreeGrafter"/>
</dbReference>
<dbReference type="Pfam" id="PF03828">
    <property type="entry name" value="PAP_assoc"/>
    <property type="match status" value="1"/>
</dbReference>
<keyword evidence="6" id="KW-1185">Reference proteome</keyword>
<feature type="domain" description="PAP-associated" evidence="4">
    <location>
        <begin position="33"/>
        <end position="104"/>
    </location>
</feature>
<dbReference type="Gene3D" id="1.10.1410.10">
    <property type="match status" value="1"/>
</dbReference>
<accession>A0A553QZH1</accession>
<dbReference type="InterPro" id="IPR002058">
    <property type="entry name" value="PAP_assoc"/>
</dbReference>
<dbReference type="EMBL" id="SRMA01025380">
    <property type="protein sequence ID" value="TRY95355.1"/>
    <property type="molecule type" value="Genomic_DNA"/>
</dbReference>
<sequence>MACEEEECVVEEWDCTFPSLPLSVPPSKNTEDLCALLFGFFTFYSKFDFPASVVSLRDGHVLPITEFLKTDKDASKTENPSSLKRSSTPKLGPMNVLDPFERSHNVAGNLNERTQKNFRKECCEAEKYCRSLQYQRKSAKGKSWGLVKLFAPQSETGPSQAKTEKVLEVCVPFKPAVLPEFLRTQLASAGKGFRRLWFAKICAAVHTVFREVLQCSLSEETQSSEKVVGEVEVNNNQSLEDPGLLSGRKRLISVEEGPSTSTMVQAKRQRLDSELEEPESVHWICSQINRVWAGRRKVRRDLLKTSDETSKPEGGCIEMESRVTRSIMEKDDKLQEALQFKVDAEVVGGNESTMVVLRFHPTLDTAGVFQDFFHFLESFLPKMTETVLGRMEDLAESP</sequence>
<dbReference type="PANTHER" id="PTHR12271:SF127">
    <property type="entry name" value="SPECKLE TARGETED PIP5K1A-REGULATED POLY(A) POLYMERASE"/>
    <property type="match status" value="1"/>
</dbReference>